<evidence type="ECO:0000256" key="1">
    <source>
        <dbReference type="PROSITE-ProRule" id="PRU01240"/>
    </source>
</evidence>
<dbReference type="InterPro" id="IPR036852">
    <property type="entry name" value="Peptidase_S8/S53_dom_sf"/>
</dbReference>
<feature type="non-terminal residue" evidence="3">
    <location>
        <position position="85"/>
    </location>
</feature>
<organism evidence="3 4">
    <name type="scientific">Mycoplasmoides gallisepticum</name>
    <name type="common">Mycoplasma gallisepticum</name>
    <dbReference type="NCBI Taxonomy" id="2096"/>
    <lineage>
        <taxon>Bacteria</taxon>
        <taxon>Bacillati</taxon>
        <taxon>Mycoplasmatota</taxon>
        <taxon>Mycoplasmoidales</taxon>
        <taxon>Mycoplasmoidaceae</taxon>
        <taxon>Mycoplasmoides</taxon>
    </lineage>
</organism>
<gene>
    <name evidence="3" type="ORF">NCTC10115_01490</name>
</gene>
<protein>
    <recommendedName>
        <fullName evidence="2">Peptidase S8/S53 domain-containing protein</fullName>
    </recommendedName>
</protein>
<comment type="caution">
    <text evidence="1">Lacks conserved residue(s) required for the propagation of feature annotation.</text>
</comment>
<evidence type="ECO:0000313" key="4">
    <source>
        <dbReference type="Proteomes" id="UP000260136"/>
    </source>
</evidence>
<dbReference type="Proteomes" id="UP000260136">
    <property type="component" value="Chromosome"/>
</dbReference>
<proteinExistence type="inferred from homology"/>
<name>A0A3B0PIE8_MYCGL</name>
<evidence type="ECO:0000259" key="2">
    <source>
        <dbReference type="Pfam" id="PF00082"/>
    </source>
</evidence>
<feature type="domain" description="Peptidase S8/S53" evidence="2">
    <location>
        <begin position="1"/>
        <end position="85"/>
    </location>
</feature>
<dbReference type="AlphaFoldDB" id="A0A3B0PIE8"/>
<sequence>MIFVVAGTNKHEKFPVEKIGAPADSINSLIVNSVDHRKNPSIFSRRGKVLSFFNKPDISYYGEGIRTCTPIGEDICQGTSFAAPW</sequence>
<dbReference type="Pfam" id="PF00082">
    <property type="entry name" value="Peptidase_S8"/>
    <property type="match status" value="1"/>
</dbReference>
<dbReference type="PROSITE" id="PS51892">
    <property type="entry name" value="SUBTILASE"/>
    <property type="match status" value="1"/>
</dbReference>
<evidence type="ECO:0000313" key="3">
    <source>
        <dbReference type="EMBL" id="SYV95600.1"/>
    </source>
</evidence>
<accession>A0A3B0PIE8</accession>
<dbReference type="EMBL" id="LS991952">
    <property type="protein sequence ID" value="SYV95600.1"/>
    <property type="molecule type" value="Genomic_DNA"/>
</dbReference>
<reference evidence="4" key="1">
    <citation type="submission" date="2018-06" db="EMBL/GenBank/DDBJ databases">
        <authorList>
            <consortium name="Pathogen Informatics"/>
        </authorList>
    </citation>
    <scope>NUCLEOTIDE SEQUENCE [LARGE SCALE GENOMIC DNA]</scope>
    <source>
        <strain evidence="4">NCTC10115</strain>
    </source>
</reference>
<dbReference type="InterPro" id="IPR000209">
    <property type="entry name" value="Peptidase_S8/S53_dom"/>
</dbReference>
<dbReference type="Gene3D" id="3.40.50.200">
    <property type="entry name" value="Peptidase S8/S53 domain"/>
    <property type="match status" value="1"/>
</dbReference>
<dbReference type="SUPFAM" id="SSF52743">
    <property type="entry name" value="Subtilisin-like"/>
    <property type="match status" value="1"/>
</dbReference>
<dbReference type="STRING" id="1006581.GCW_03800"/>
<dbReference type="GO" id="GO:0004252">
    <property type="term" value="F:serine-type endopeptidase activity"/>
    <property type="evidence" value="ECO:0007669"/>
    <property type="project" value="InterPro"/>
</dbReference>
<dbReference type="GO" id="GO:0006508">
    <property type="term" value="P:proteolysis"/>
    <property type="evidence" value="ECO:0007669"/>
    <property type="project" value="InterPro"/>
</dbReference>
<comment type="similarity">
    <text evidence="1">Belongs to the peptidase S8 family.</text>
</comment>